<dbReference type="HOGENOM" id="CLU_097307_0_0_1"/>
<sequence length="230" mass="26276">MDALREKISDLFPRRQQPKLKQDEGPRSEAEGITLPSEPQIDTPLYPRSEKLPPLTKDPLNPLVPREEPSSSDRRARQTKEEEKRKAPLDIDYEMEFINFVDRNAPKGFSKRFMEVLPYLELSFLSWPTFWAWRGYNWQFKRNSEKLGVYIHRTYQQAKAMQFCILATGLLAVSMARPSGQAPLQLSKTLHEKSHSPPEAVPLAQANDGLPGCSEQCQGEVPELPGEAQE</sequence>
<dbReference type="InParanoid" id="B3M6P7"/>
<evidence type="ECO:0000313" key="2">
    <source>
        <dbReference type="EMBL" id="EDV38697.2"/>
    </source>
</evidence>
<evidence type="ECO:0000313" key="3">
    <source>
        <dbReference type="Proteomes" id="UP000007801"/>
    </source>
</evidence>
<dbReference type="OrthoDB" id="7860571at2759"/>
<feature type="region of interest" description="Disordered" evidence="1">
    <location>
        <begin position="1"/>
        <end position="85"/>
    </location>
</feature>
<dbReference type="Proteomes" id="UP000007801">
    <property type="component" value="Unassembled WGS sequence"/>
</dbReference>
<accession>B3M6P7</accession>
<organism evidence="2 3">
    <name type="scientific">Drosophila ananassae</name>
    <name type="common">Fruit fly</name>
    <dbReference type="NCBI Taxonomy" id="7217"/>
    <lineage>
        <taxon>Eukaryota</taxon>
        <taxon>Metazoa</taxon>
        <taxon>Ecdysozoa</taxon>
        <taxon>Arthropoda</taxon>
        <taxon>Hexapoda</taxon>
        <taxon>Insecta</taxon>
        <taxon>Pterygota</taxon>
        <taxon>Neoptera</taxon>
        <taxon>Endopterygota</taxon>
        <taxon>Diptera</taxon>
        <taxon>Brachycera</taxon>
        <taxon>Muscomorpha</taxon>
        <taxon>Ephydroidea</taxon>
        <taxon>Drosophilidae</taxon>
        <taxon>Drosophila</taxon>
        <taxon>Sophophora</taxon>
    </lineage>
</organism>
<name>B3M6P7_DROAN</name>
<gene>
    <name evidence="2" type="primary">Dana\GF24865</name>
    <name evidence="2" type="synonym">dana_GLEANR_9554</name>
    <name evidence="2" type="ORF">GF24865</name>
</gene>
<feature type="region of interest" description="Disordered" evidence="1">
    <location>
        <begin position="189"/>
        <end position="230"/>
    </location>
</feature>
<dbReference type="AlphaFoldDB" id="B3M6P7"/>
<feature type="compositionally biased region" description="Basic and acidic residues" evidence="1">
    <location>
        <begin position="20"/>
        <end position="30"/>
    </location>
</feature>
<reference evidence="2 3" key="1">
    <citation type="journal article" date="2007" name="Nature">
        <title>Evolution of genes and genomes on the Drosophila phylogeny.</title>
        <authorList>
            <consortium name="Drosophila 12 Genomes Consortium"/>
            <person name="Clark A.G."/>
            <person name="Eisen M.B."/>
            <person name="Smith D.R."/>
            <person name="Bergman C.M."/>
            <person name="Oliver B."/>
            <person name="Markow T.A."/>
            <person name="Kaufman T.C."/>
            <person name="Kellis M."/>
            <person name="Gelbart W."/>
            <person name="Iyer V.N."/>
            <person name="Pollard D.A."/>
            <person name="Sackton T.B."/>
            <person name="Larracuente A.M."/>
            <person name="Singh N.D."/>
            <person name="Abad J.P."/>
            <person name="Abt D.N."/>
            <person name="Adryan B."/>
            <person name="Aguade M."/>
            <person name="Akashi H."/>
            <person name="Anderson W.W."/>
            <person name="Aquadro C.F."/>
            <person name="Ardell D.H."/>
            <person name="Arguello R."/>
            <person name="Artieri C.G."/>
            <person name="Barbash D.A."/>
            <person name="Barker D."/>
            <person name="Barsanti P."/>
            <person name="Batterham P."/>
            <person name="Batzoglou S."/>
            <person name="Begun D."/>
            <person name="Bhutkar A."/>
            <person name="Blanco E."/>
            <person name="Bosak S.A."/>
            <person name="Bradley R.K."/>
            <person name="Brand A.D."/>
            <person name="Brent M.R."/>
            <person name="Brooks A.N."/>
            <person name="Brown R.H."/>
            <person name="Butlin R.K."/>
            <person name="Caggese C."/>
            <person name="Calvi B.R."/>
            <person name="Bernardo de Carvalho A."/>
            <person name="Caspi A."/>
            <person name="Castrezana S."/>
            <person name="Celniker S.E."/>
            <person name="Chang J.L."/>
            <person name="Chapple C."/>
            <person name="Chatterji S."/>
            <person name="Chinwalla A."/>
            <person name="Civetta A."/>
            <person name="Clifton S.W."/>
            <person name="Comeron J.M."/>
            <person name="Costello J.C."/>
            <person name="Coyne J.A."/>
            <person name="Daub J."/>
            <person name="David R.G."/>
            <person name="Delcher A.L."/>
            <person name="Delehaunty K."/>
            <person name="Do C.B."/>
            <person name="Ebling H."/>
            <person name="Edwards K."/>
            <person name="Eickbush T."/>
            <person name="Evans J.D."/>
            <person name="Filipski A."/>
            <person name="Findeiss S."/>
            <person name="Freyhult E."/>
            <person name="Fulton L."/>
            <person name="Fulton R."/>
            <person name="Garcia A.C."/>
            <person name="Gardiner A."/>
            <person name="Garfield D.A."/>
            <person name="Garvin B.E."/>
            <person name="Gibson G."/>
            <person name="Gilbert D."/>
            <person name="Gnerre S."/>
            <person name="Godfrey J."/>
            <person name="Good R."/>
            <person name="Gotea V."/>
            <person name="Gravely B."/>
            <person name="Greenberg A.J."/>
            <person name="Griffiths-Jones S."/>
            <person name="Gross S."/>
            <person name="Guigo R."/>
            <person name="Gustafson E.A."/>
            <person name="Haerty W."/>
            <person name="Hahn M.W."/>
            <person name="Halligan D.L."/>
            <person name="Halpern A.L."/>
            <person name="Halter G.M."/>
            <person name="Han M.V."/>
            <person name="Heger A."/>
            <person name="Hillier L."/>
            <person name="Hinrichs A.S."/>
            <person name="Holmes I."/>
            <person name="Hoskins R.A."/>
            <person name="Hubisz M.J."/>
            <person name="Hultmark D."/>
            <person name="Huntley M.A."/>
            <person name="Jaffe D.B."/>
            <person name="Jagadeeshan S."/>
            <person name="Jeck W.R."/>
            <person name="Johnson J."/>
            <person name="Jones C.D."/>
            <person name="Jordan W.C."/>
            <person name="Karpen G.H."/>
            <person name="Kataoka E."/>
            <person name="Keightley P.D."/>
            <person name="Kheradpour P."/>
            <person name="Kirkness E.F."/>
            <person name="Koerich L.B."/>
            <person name="Kristiansen K."/>
            <person name="Kudrna D."/>
            <person name="Kulathinal R.J."/>
            <person name="Kumar S."/>
            <person name="Kwok R."/>
            <person name="Lander E."/>
            <person name="Langley C.H."/>
            <person name="Lapoint R."/>
            <person name="Lazzaro B.P."/>
            <person name="Lee S.J."/>
            <person name="Levesque L."/>
            <person name="Li R."/>
            <person name="Lin C.F."/>
            <person name="Lin M.F."/>
            <person name="Lindblad-Toh K."/>
            <person name="Llopart A."/>
            <person name="Long M."/>
            <person name="Low L."/>
            <person name="Lozovsky E."/>
            <person name="Lu J."/>
            <person name="Luo M."/>
            <person name="Machado C.A."/>
            <person name="Makalowski W."/>
            <person name="Marzo M."/>
            <person name="Matsuda M."/>
            <person name="Matzkin L."/>
            <person name="McAllister B."/>
            <person name="McBride C.S."/>
            <person name="McKernan B."/>
            <person name="McKernan K."/>
            <person name="Mendez-Lago M."/>
            <person name="Minx P."/>
            <person name="Mollenhauer M.U."/>
            <person name="Montooth K."/>
            <person name="Mount S.M."/>
            <person name="Mu X."/>
            <person name="Myers E."/>
            <person name="Negre B."/>
            <person name="Newfeld S."/>
            <person name="Nielsen R."/>
            <person name="Noor M.A."/>
            <person name="O'Grady P."/>
            <person name="Pachter L."/>
            <person name="Papaceit M."/>
            <person name="Parisi M.J."/>
            <person name="Parisi M."/>
            <person name="Parts L."/>
            <person name="Pedersen J.S."/>
            <person name="Pesole G."/>
            <person name="Phillippy A.M."/>
            <person name="Ponting C.P."/>
            <person name="Pop M."/>
            <person name="Porcelli D."/>
            <person name="Powell J.R."/>
            <person name="Prohaska S."/>
            <person name="Pruitt K."/>
            <person name="Puig M."/>
            <person name="Quesneville H."/>
            <person name="Ram K.R."/>
            <person name="Rand D."/>
            <person name="Rasmussen M.D."/>
            <person name="Reed L.K."/>
            <person name="Reenan R."/>
            <person name="Reily A."/>
            <person name="Remington K.A."/>
            <person name="Rieger T.T."/>
            <person name="Ritchie M.G."/>
            <person name="Robin C."/>
            <person name="Rogers Y.H."/>
            <person name="Rohde C."/>
            <person name="Rozas J."/>
            <person name="Rubenfield M.J."/>
            <person name="Ruiz A."/>
            <person name="Russo S."/>
            <person name="Salzberg S.L."/>
            <person name="Sanchez-Gracia A."/>
            <person name="Saranga D.J."/>
            <person name="Sato H."/>
            <person name="Schaeffer S.W."/>
            <person name="Schatz M.C."/>
            <person name="Schlenke T."/>
            <person name="Schwartz R."/>
            <person name="Segarra C."/>
            <person name="Singh R.S."/>
            <person name="Sirot L."/>
            <person name="Sirota M."/>
            <person name="Sisneros N.B."/>
            <person name="Smith C.D."/>
            <person name="Smith T.F."/>
            <person name="Spieth J."/>
            <person name="Stage D.E."/>
            <person name="Stark A."/>
            <person name="Stephan W."/>
            <person name="Strausberg R.L."/>
            <person name="Strempel S."/>
            <person name="Sturgill D."/>
            <person name="Sutton G."/>
            <person name="Sutton G.G."/>
            <person name="Tao W."/>
            <person name="Teichmann S."/>
            <person name="Tobari Y.N."/>
            <person name="Tomimura Y."/>
            <person name="Tsolas J.M."/>
            <person name="Valente V.L."/>
            <person name="Venter E."/>
            <person name="Venter J.C."/>
            <person name="Vicario S."/>
            <person name="Vieira F.G."/>
            <person name="Vilella A.J."/>
            <person name="Villasante A."/>
            <person name="Walenz B."/>
            <person name="Wang J."/>
            <person name="Wasserman M."/>
            <person name="Watts T."/>
            <person name="Wilson D."/>
            <person name="Wilson R.K."/>
            <person name="Wing R.A."/>
            <person name="Wolfner M.F."/>
            <person name="Wong A."/>
            <person name="Wong G.K."/>
            <person name="Wu C.I."/>
            <person name="Wu G."/>
            <person name="Yamamoto D."/>
            <person name="Yang H.P."/>
            <person name="Yang S.P."/>
            <person name="Yorke J.A."/>
            <person name="Yoshida K."/>
            <person name="Zdobnov E."/>
            <person name="Zhang P."/>
            <person name="Zhang Y."/>
            <person name="Zimin A.V."/>
            <person name="Baldwin J."/>
            <person name="Abdouelleil A."/>
            <person name="Abdulkadir J."/>
            <person name="Abebe A."/>
            <person name="Abera B."/>
            <person name="Abreu J."/>
            <person name="Acer S.C."/>
            <person name="Aftuck L."/>
            <person name="Alexander A."/>
            <person name="An P."/>
            <person name="Anderson E."/>
            <person name="Anderson S."/>
            <person name="Arachi H."/>
            <person name="Azer M."/>
            <person name="Bachantsang P."/>
            <person name="Barry A."/>
            <person name="Bayul T."/>
            <person name="Berlin A."/>
            <person name="Bessette D."/>
            <person name="Bloom T."/>
            <person name="Blye J."/>
            <person name="Boguslavskiy L."/>
            <person name="Bonnet C."/>
            <person name="Boukhgalter B."/>
            <person name="Bourzgui I."/>
            <person name="Brown A."/>
            <person name="Cahill P."/>
            <person name="Channer S."/>
            <person name="Cheshatsang Y."/>
            <person name="Chuda L."/>
            <person name="Citroen M."/>
            <person name="Collymore A."/>
            <person name="Cooke P."/>
            <person name="Costello M."/>
            <person name="D'Aco K."/>
            <person name="Daza R."/>
            <person name="De Haan G."/>
            <person name="DeGray S."/>
            <person name="DeMaso C."/>
            <person name="Dhargay N."/>
            <person name="Dooley K."/>
            <person name="Dooley E."/>
            <person name="Doricent M."/>
            <person name="Dorje P."/>
            <person name="Dorjee K."/>
            <person name="Dupes A."/>
            <person name="Elong R."/>
            <person name="Falk J."/>
            <person name="Farina A."/>
            <person name="Faro S."/>
            <person name="Ferguson D."/>
            <person name="Fisher S."/>
            <person name="Foley C.D."/>
            <person name="Franke A."/>
            <person name="Friedrich D."/>
            <person name="Gadbois L."/>
            <person name="Gearin G."/>
            <person name="Gearin C.R."/>
            <person name="Giannoukos G."/>
            <person name="Goode T."/>
            <person name="Graham J."/>
            <person name="Grandbois E."/>
            <person name="Grewal S."/>
            <person name="Gyaltsen K."/>
            <person name="Hafez N."/>
            <person name="Hagos B."/>
            <person name="Hall J."/>
            <person name="Henson C."/>
            <person name="Hollinger A."/>
            <person name="Honan T."/>
            <person name="Huard M.D."/>
            <person name="Hughes L."/>
            <person name="Hurhula B."/>
            <person name="Husby M.E."/>
            <person name="Kamat A."/>
            <person name="Kanga B."/>
            <person name="Kashin S."/>
            <person name="Khazanovich D."/>
            <person name="Kisner P."/>
            <person name="Lance K."/>
            <person name="Lara M."/>
            <person name="Lee W."/>
            <person name="Lennon N."/>
            <person name="Letendre F."/>
            <person name="LeVine R."/>
            <person name="Lipovsky A."/>
            <person name="Liu X."/>
            <person name="Liu J."/>
            <person name="Liu S."/>
            <person name="Lokyitsang T."/>
            <person name="Lokyitsang Y."/>
            <person name="Lubonja R."/>
            <person name="Lui A."/>
            <person name="MacDonald P."/>
            <person name="Magnisalis V."/>
            <person name="Maru K."/>
            <person name="Matthews C."/>
            <person name="McCusker W."/>
            <person name="McDonough S."/>
            <person name="Mehta T."/>
            <person name="Meldrim J."/>
            <person name="Meneus L."/>
            <person name="Mihai O."/>
            <person name="Mihalev A."/>
            <person name="Mihova T."/>
            <person name="Mittelman R."/>
            <person name="Mlenga V."/>
            <person name="Montmayeur A."/>
            <person name="Mulrain L."/>
            <person name="Navidi A."/>
            <person name="Naylor J."/>
            <person name="Negash T."/>
            <person name="Nguyen T."/>
            <person name="Nguyen N."/>
            <person name="Nicol R."/>
            <person name="Norbu C."/>
            <person name="Norbu N."/>
            <person name="Novod N."/>
            <person name="O'Neill B."/>
            <person name="Osman S."/>
            <person name="Markiewicz E."/>
            <person name="Oyono O.L."/>
            <person name="Patti C."/>
            <person name="Phunkhang P."/>
            <person name="Pierre F."/>
            <person name="Priest M."/>
            <person name="Raghuraman S."/>
            <person name="Rege F."/>
            <person name="Reyes R."/>
            <person name="Rise C."/>
            <person name="Rogov P."/>
            <person name="Ross K."/>
            <person name="Ryan E."/>
            <person name="Settipalli S."/>
            <person name="Shea T."/>
            <person name="Sherpa N."/>
            <person name="Shi L."/>
            <person name="Shih D."/>
            <person name="Sparrow T."/>
            <person name="Spaulding J."/>
            <person name="Stalker J."/>
            <person name="Stange-Thomann N."/>
            <person name="Stavropoulos S."/>
            <person name="Stone C."/>
            <person name="Strader C."/>
            <person name="Tesfaye S."/>
            <person name="Thomson T."/>
            <person name="Thoulutsang Y."/>
            <person name="Thoulutsang D."/>
            <person name="Topham K."/>
            <person name="Topping I."/>
            <person name="Tsamla T."/>
            <person name="Vassiliev H."/>
            <person name="Vo A."/>
            <person name="Wangchuk T."/>
            <person name="Wangdi T."/>
            <person name="Weiand M."/>
            <person name="Wilkinson J."/>
            <person name="Wilson A."/>
            <person name="Yadav S."/>
            <person name="Young G."/>
            <person name="Yu Q."/>
            <person name="Zembek L."/>
            <person name="Zhong D."/>
            <person name="Zimmer A."/>
            <person name="Zwirko Z."/>
            <person name="Jaffe D.B."/>
            <person name="Alvarez P."/>
            <person name="Brockman W."/>
            <person name="Butler J."/>
            <person name="Chin C."/>
            <person name="Gnerre S."/>
            <person name="Grabherr M."/>
            <person name="Kleber M."/>
            <person name="Mauceli E."/>
            <person name="MacCallum I."/>
        </authorList>
    </citation>
    <scope>NUCLEOTIDE SEQUENCE [LARGE SCALE GENOMIC DNA]</scope>
    <source>
        <strain evidence="3">Tucson 14024-0371.13</strain>
    </source>
</reference>
<keyword evidence="3" id="KW-1185">Reference proteome</keyword>
<feature type="compositionally biased region" description="Basic and acidic residues" evidence="1">
    <location>
        <begin position="65"/>
        <end position="85"/>
    </location>
</feature>
<dbReference type="GeneID" id="6507494"/>
<dbReference type="KEGG" id="dan:6507494"/>
<dbReference type="eggNOG" id="ENOG502TC1P">
    <property type="taxonomic scope" value="Eukaryota"/>
</dbReference>
<proteinExistence type="predicted"/>
<protein>
    <submittedName>
        <fullName evidence="2">Uncharacterized protein</fullName>
    </submittedName>
</protein>
<feature type="compositionally biased region" description="Basic and acidic residues" evidence="1">
    <location>
        <begin position="1"/>
        <end position="13"/>
    </location>
</feature>
<dbReference type="EMBL" id="CH902618">
    <property type="protein sequence ID" value="EDV38697.2"/>
    <property type="molecule type" value="Genomic_DNA"/>
</dbReference>
<evidence type="ECO:0000256" key="1">
    <source>
        <dbReference type="SAM" id="MobiDB-lite"/>
    </source>
</evidence>